<reference evidence="2 3" key="1">
    <citation type="submission" date="2024-05" db="EMBL/GenBank/DDBJ databases">
        <title>Genome sequencing and assembly of Indian major carp, Cirrhinus mrigala (Hamilton, 1822).</title>
        <authorList>
            <person name="Mohindra V."/>
            <person name="Chowdhury L.M."/>
            <person name="Lal K."/>
            <person name="Jena J.K."/>
        </authorList>
    </citation>
    <scope>NUCLEOTIDE SEQUENCE [LARGE SCALE GENOMIC DNA]</scope>
    <source>
        <strain evidence="2">CM1030</strain>
        <tissue evidence="2">Blood</tissue>
    </source>
</reference>
<gene>
    <name evidence="2" type="ORF">M9458_030511</name>
</gene>
<dbReference type="AlphaFoldDB" id="A0ABD0PMM2"/>
<evidence type="ECO:0000313" key="3">
    <source>
        <dbReference type="Proteomes" id="UP001529510"/>
    </source>
</evidence>
<feature type="compositionally biased region" description="Polar residues" evidence="1">
    <location>
        <begin position="24"/>
        <end position="34"/>
    </location>
</feature>
<accession>A0ABD0PMM2</accession>
<organism evidence="2 3">
    <name type="scientific">Cirrhinus mrigala</name>
    <name type="common">Mrigala</name>
    <dbReference type="NCBI Taxonomy" id="683832"/>
    <lineage>
        <taxon>Eukaryota</taxon>
        <taxon>Metazoa</taxon>
        <taxon>Chordata</taxon>
        <taxon>Craniata</taxon>
        <taxon>Vertebrata</taxon>
        <taxon>Euteleostomi</taxon>
        <taxon>Actinopterygii</taxon>
        <taxon>Neopterygii</taxon>
        <taxon>Teleostei</taxon>
        <taxon>Ostariophysi</taxon>
        <taxon>Cypriniformes</taxon>
        <taxon>Cyprinidae</taxon>
        <taxon>Labeoninae</taxon>
        <taxon>Labeonini</taxon>
        <taxon>Cirrhinus</taxon>
    </lineage>
</organism>
<proteinExistence type="predicted"/>
<protein>
    <submittedName>
        <fullName evidence="2">Uncharacterized protein</fullName>
    </submittedName>
</protein>
<evidence type="ECO:0000313" key="2">
    <source>
        <dbReference type="EMBL" id="KAL0174543.1"/>
    </source>
</evidence>
<feature type="region of interest" description="Disordered" evidence="1">
    <location>
        <begin position="21"/>
        <end position="64"/>
    </location>
</feature>
<keyword evidence="3" id="KW-1185">Reference proteome</keyword>
<name>A0ABD0PMM2_CIRMR</name>
<evidence type="ECO:0000256" key="1">
    <source>
        <dbReference type="SAM" id="MobiDB-lite"/>
    </source>
</evidence>
<dbReference type="EMBL" id="JAMKFB020000015">
    <property type="protein sequence ID" value="KAL0174543.1"/>
    <property type="molecule type" value="Genomic_DNA"/>
</dbReference>
<sequence length="64" mass="7223">MTVQLAVSHIFHTLRITRSKRLSRSNIDLSGPSETRNRKTPLSRKQSDSYDGDSSGSQHHPFLS</sequence>
<dbReference type="Proteomes" id="UP001529510">
    <property type="component" value="Unassembled WGS sequence"/>
</dbReference>
<comment type="caution">
    <text evidence="2">The sequence shown here is derived from an EMBL/GenBank/DDBJ whole genome shotgun (WGS) entry which is preliminary data.</text>
</comment>
<feature type="non-terminal residue" evidence="2">
    <location>
        <position position="64"/>
    </location>
</feature>